<dbReference type="InterPro" id="IPR018093">
    <property type="entry name" value="BCCT_CS"/>
</dbReference>
<feature type="transmembrane region" description="Helical" evidence="8">
    <location>
        <begin position="45"/>
        <end position="64"/>
    </location>
</feature>
<sequence>MKKSDATFYVSIALTLAIVLWGLVLPTSFEKAGNATFGYLIANYGWLYTLSMSSFVIFCAYLAFSKYGSIKLGPDNSKPEYTLVSWFAMLFSAGMGIGLVFWGAAEPMNFYVNPIIGIEGGSPEAAAFAMQQSFMHWGLHPWANYSVLALAMAYMQFRKGKPGLVSSVFIPVVGEKAVKSWFGKMIDVFAIFATVAGVATSLGLGTYQINAGLNYLFGVPETSMVQIIIVGVITAIFMFSAMAGVDKGMKFISNLNVGVILLMLVICFLVGPTLLILKVFVESLGNYMGGFVTASFEMGTFTNDSWYGDWTVFYWAWWIAWAPFVGSFIARISKGRTIREFITGVLLAPTLASFIWFAVFGSMGLEQGMDIAKEAIASTPTALFVVLSKYPMGMIISIIAVILLCTFFITSADAATFVLGMLSSKGDLNPSVGKKLLWGGIQSGLALALMLAGSNGLKMLQTISLVAAFPFIFIMIFAMISMIKSLKSEKIGNREQAEQTEGIEIEQIN</sequence>
<keyword evidence="6 8" id="KW-1133">Transmembrane helix</keyword>
<keyword evidence="10" id="KW-1185">Reference proteome</keyword>
<feature type="transmembrane region" description="Helical" evidence="8">
    <location>
        <begin position="312"/>
        <end position="329"/>
    </location>
</feature>
<protein>
    <submittedName>
        <fullName evidence="9">BCCT family transporter</fullName>
    </submittedName>
</protein>
<feature type="transmembrane region" description="Helical" evidence="8">
    <location>
        <begin position="257"/>
        <end position="281"/>
    </location>
</feature>
<organism evidence="9 10">
    <name type="scientific">Psychrilyobacter piezotolerans</name>
    <dbReference type="NCBI Taxonomy" id="2293438"/>
    <lineage>
        <taxon>Bacteria</taxon>
        <taxon>Fusobacteriati</taxon>
        <taxon>Fusobacteriota</taxon>
        <taxon>Fusobacteriia</taxon>
        <taxon>Fusobacteriales</taxon>
        <taxon>Fusobacteriaceae</taxon>
        <taxon>Psychrilyobacter</taxon>
    </lineage>
</organism>
<dbReference type="NCBIfam" id="TIGR00842">
    <property type="entry name" value="bcct"/>
    <property type="match status" value="1"/>
</dbReference>
<dbReference type="InterPro" id="IPR000060">
    <property type="entry name" value="BCCT_transptr"/>
</dbReference>
<feature type="transmembrane region" description="Helical" evidence="8">
    <location>
        <begin position="84"/>
        <end position="105"/>
    </location>
</feature>
<feature type="transmembrane region" description="Helical" evidence="8">
    <location>
        <begin position="139"/>
        <end position="157"/>
    </location>
</feature>
<comment type="caution">
    <text evidence="9">The sequence shown here is derived from an EMBL/GenBank/DDBJ whole genome shotgun (WGS) entry which is preliminary data.</text>
</comment>
<dbReference type="Proteomes" id="UP000263486">
    <property type="component" value="Unassembled WGS sequence"/>
</dbReference>
<comment type="similarity">
    <text evidence="2">Belongs to the BCCT transporter (TC 2.A.15) family.</text>
</comment>
<dbReference type="Pfam" id="PF02028">
    <property type="entry name" value="BCCT"/>
    <property type="match status" value="1"/>
</dbReference>
<keyword evidence="7 8" id="KW-0472">Membrane</keyword>
<accession>A0ABX9KE10</accession>
<feature type="transmembrane region" description="Helical" evidence="8">
    <location>
        <begin position="394"/>
        <end position="424"/>
    </location>
</feature>
<proteinExistence type="inferred from homology"/>
<evidence type="ECO:0000256" key="7">
    <source>
        <dbReference type="ARBA" id="ARBA00023136"/>
    </source>
</evidence>
<evidence type="ECO:0000256" key="5">
    <source>
        <dbReference type="ARBA" id="ARBA00022692"/>
    </source>
</evidence>
<evidence type="ECO:0000256" key="4">
    <source>
        <dbReference type="ARBA" id="ARBA00022475"/>
    </source>
</evidence>
<feature type="transmembrane region" description="Helical" evidence="8">
    <location>
        <begin position="224"/>
        <end position="245"/>
    </location>
</feature>
<evidence type="ECO:0000256" key="1">
    <source>
        <dbReference type="ARBA" id="ARBA00004651"/>
    </source>
</evidence>
<feature type="transmembrane region" description="Helical" evidence="8">
    <location>
        <begin position="185"/>
        <end position="204"/>
    </location>
</feature>
<evidence type="ECO:0000256" key="3">
    <source>
        <dbReference type="ARBA" id="ARBA00022448"/>
    </source>
</evidence>
<keyword evidence="3" id="KW-0813">Transport</keyword>
<name>A0ABX9KE10_9FUSO</name>
<keyword evidence="4" id="KW-1003">Cell membrane</keyword>
<comment type="subcellular location">
    <subcellularLocation>
        <location evidence="1">Cell membrane</location>
        <topology evidence="1">Multi-pass membrane protein</topology>
    </subcellularLocation>
</comment>
<feature type="transmembrane region" description="Helical" evidence="8">
    <location>
        <begin position="459"/>
        <end position="480"/>
    </location>
</feature>
<dbReference type="PANTHER" id="PTHR30047:SF7">
    <property type="entry name" value="HIGH-AFFINITY CHOLINE TRANSPORT PROTEIN"/>
    <property type="match status" value="1"/>
</dbReference>
<reference evidence="9 10" key="1">
    <citation type="submission" date="2018-08" db="EMBL/GenBank/DDBJ databases">
        <title>Draft genome sequence of Psychrilyobacter sp. strain SD5 isolated from Black Sea water.</title>
        <authorList>
            <person name="Yadav S."/>
            <person name="Villanueva L."/>
            <person name="Damste J.S.S."/>
        </authorList>
    </citation>
    <scope>NUCLEOTIDE SEQUENCE [LARGE SCALE GENOMIC DNA]</scope>
    <source>
        <strain evidence="9 10">SD5</strain>
    </source>
</reference>
<feature type="transmembrane region" description="Helical" evidence="8">
    <location>
        <begin position="436"/>
        <end position="453"/>
    </location>
</feature>
<gene>
    <name evidence="9" type="ORF">DYH56_15000</name>
</gene>
<keyword evidence="5 8" id="KW-0812">Transmembrane</keyword>
<evidence type="ECO:0000256" key="8">
    <source>
        <dbReference type="SAM" id="Phobius"/>
    </source>
</evidence>
<evidence type="ECO:0000256" key="6">
    <source>
        <dbReference type="ARBA" id="ARBA00022989"/>
    </source>
</evidence>
<feature type="transmembrane region" description="Helical" evidence="8">
    <location>
        <begin position="341"/>
        <end position="360"/>
    </location>
</feature>
<evidence type="ECO:0000256" key="2">
    <source>
        <dbReference type="ARBA" id="ARBA00005658"/>
    </source>
</evidence>
<evidence type="ECO:0000313" key="10">
    <source>
        <dbReference type="Proteomes" id="UP000263486"/>
    </source>
</evidence>
<dbReference type="PROSITE" id="PS01303">
    <property type="entry name" value="BCCT"/>
    <property type="match status" value="1"/>
</dbReference>
<dbReference type="EMBL" id="QUAJ01000048">
    <property type="protein sequence ID" value="REI39377.1"/>
    <property type="molecule type" value="Genomic_DNA"/>
</dbReference>
<evidence type="ECO:0000313" key="9">
    <source>
        <dbReference type="EMBL" id="REI39377.1"/>
    </source>
</evidence>
<feature type="transmembrane region" description="Helical" evidence="8">
    <location>
        <begin position="7"/>
        <end position="25"/>
    </location>
</feature>
<dbReference type="PANTHER" id="PTHR30047">
    <property type="entry name" value="HIGH-AFFINITY CHOLINE TRANSPORT PROTEIN-RELATED"/>
    <property type="match status" value="1"/>
</dbReference>